<protein>
    <submittedName>
        <fullName evidence="2">Phage holin family protein</fullName>
    </submittedName>
</protein>
<keyword evidence="1" id="KW-0472">Membrane</keyword>
<proteinExistence type="predicted"/>
<dbReference type="EMBL" id="JAJUOS010000012">
    <property type="protein sequence ID" value="MCE5974747.1"/>
    <property type="molecule type" value="Genomic_DNA"/>
</dbReference>
<name>A0ABS8Z1C9_9RHOB</name>
<evidence type="ECO:0000313" key="3">
    <source>
        <dbReference type="Proteomes" id="UP001521181"/>
    </source>
</evidence>
<feature type="transmembrane region" description="Helical" evidence="1">
    <location>
        <begin position="87"/>
        <end position="107"/>
    </location>
</feature>
<keyword evidence="1" id="KW-1133">Transmembrane helix</keyword>
<keyword evidence="3" id="KW-1185">Reference proteome</keyword>
<comment type="caution">
    <text evidence="2">The sequence shown here is derived from an EMBL/GenBank/DDBJ whole genome shotgun (WGS) entry which is preliminary data.</text>
</comment>
<feature type="transmembrane region" description="Helical" evidence="1">
    <location>
        <begin position="53"/>
        <end position="81"/>
    </location>
</feature>
<dbReference type="RefSeq" id="WP_233677683.1">
    <property type="nucleotide sequence ID" value="NZ_JAJUOS010000012.1"/>
</dbReference>
<accession>A0ABS8Z1C9</accession>
<gene>
    <name evidence="2" type="ORF">LZA78_14755</name>
</gene>
<evidence type="ECO:0000313" key="2">
    <source>
        <dbReference type="EMBL" id="MCE5974747.1"/>
    </source>
</evidence>
<evidence type="ECO:0000256" key="1">
    <source>
        <dbReference type="SAM" id="Phobius"/>
    </source>
</evidence>
<reference evidence="2 3" key="1">
    <citation type="submission" date="2021-12" db="EMBL/GenBank/DDBJ databases">
        <title>Sinirhodobacter sp. WL0062 is a bacterium isolated from seawater.</title>
        <authorList>
            <person name="Wang L."/>
            <person name="He W."/>
            <person name="Zhang D.-F."/>
        </authorList>
    </citation>
    <scope>NUCLEOTIDE SEQUENCE [LARGE SCALE GENOMIC DNA]</scope>
    <source>
        <strain evidence="2 3">WL0062</strain>
    </source>
</reference>
<organism evidence="2 3">
    <name type="scientific">Rhodobacter flavimaris</name>
    <dbReference type="NCBI Taxonomy" id="2907145"/>
    <lineage>
        <taxon>Bacteria</taxon>
        <taxon>Pseudomonadati</taxon>
        <taxon>Pseudomonadota</taxon>
        <taxon>Alphaproteobacteria</taxon>
        <taxon>Rhodobacterales</taxon>
        <taxon>Rhodobacter group</taxon>
        <taxon>Rhodobacter</taxon>
    </lineage>
</organism>
<dbReference type="Proteomes" id="UP001521181">
    <property type="component" value="Unassembled WGS sequence"/>
</dbReference>
<sequence length="128" mass="13968">MQDDDQTQESRVRGTTEMLIRLALRRAQAMVRLELAIWRVEAEDHLRALRGAALWLVLAAAALFAAAGALRDALIAGLVAWGLSPAYAALAASGGFVLVAMLMGLRVSRLLVRARRPFHRPLSRPADE</sequence>
<keyword evidence="1" id="KW-0812">Transmembrane</keyword>